<keyword evidence="2" id="KW-1185">Reference proteome</keyword>
<dbReference type="AlphaFoldDB" id="A0AAD8GZN8"/>
<evidence type="ECO:0000313" key="2">
    <source>
        <dbReference type="Proteomes" id="UP001237642"/>
    </source>
</evidence>
<sequence>MYVIAQISKAGLTCGPISYGSHSLQLSAARRTCVLILPSPRGYCSLPVRLRLKKTWSHLFYEGLHHLSQYIQSSAAFLEANSFSLHFWKLTLLLADEASDLSHY</sequence>
<comment type="caution">
    <text evidence="1">The sequence shown here is derived from an EMBL/GenBank/DDBJ whole genome shotgun (WGS) entry which is preliminary data.</text>
</comment>
<protein>
    <submittedName>
        <fullName evidence="1">Uncharacterized protein</fullName>
    </submittedName>
</protein>
<organism evidence="1 2">
    <name type="scientific">Heracleum sosnowskyi</name>
    <dbReference type="NCBI Taxonomy" id="360622"/>
    <lineage>
        <taxon>Eukaryota</taxon>
        <taxon>Viridiplantae</taxon>
        <taxon>Streptophyta</taxon>
        <taxon>Embryophyta</taxon>
        <taxon>Tracheophyta</taxon>
        <taxon>Spermatophyta</taxon>
        <taxon>Magnoliopsida</taxon>
        <taxon>eudicotyledons</taxon>
        <taxon>Gunneridae</taxon>
        <taxon>Pentapetalae</taxon>
        <taxon>asterids</taxon>
        <taxon>campanulids</taxon>
        <taxon>Apiales</taxon>
        <taxon>Apiaceae</taxon>
        <taxon>Apioideae</taxon>
        <taxon>apioid superclade</taxon>
        <taxon>Tordylieae</taxon>
        <taxon>Tordyliinae</taxon>
        <taxon>Heracleum</taxon>
    </lineage>
</organism>
<reference evidence="1" key="1">
    <citation type="submission" date="2023-02" db="EMBL/GenBank/DDBJ databases">
        <title>Genome of toxic invasive species Heracleum sosnowskyi carries increased number of genes despite the absence of recent whole-genome duplications.</title>
        <authorList>
            <person name="Schelkunov M."/>
            <person name="Shtratnikova V."/>
            <person name="Makarenko M."/>
            <person name="Klepikova A."/>
            <person name="Omelchenko D."/>
            <person name="Novikova G."/>
            <person name="Obukhova E."/>
            <person name="Bogdanov V."/>
            <person name="Penin A."/>
            <person name="Logacheva M."/>
        </authorList>
    </citation>
    <scope>NUCLEOTIDE SEQUENCE</scope>
    <source>
        <strain evidence="1">Hsosn_3</strain>
        <tissue evidence="1">Leaf</tissue>
    </source>
</reference>
<accession>A0AAD8GZN8</accession>
<name>A0AAD8GZN8_9APIA</name>
<reference evidence="1" key="2">
    <citation type="submission" date="2023-05" db="EMBL/GenBank/DDBJ databases">
        <authorList>
            <person name="Schelkunov M.I."/>
        </authorList>
    </citation>
    <scope>NUCLEOTIDE SEQUENCE</scope>
    <source>
        <strain evidence="1">Hsosn_3</strain>
        <tissue evidence="1">Leaf</tissue>
    </source>
</reference>
<dbReference type="EMBL" id="JAUIZM010000011">
    <property type="protein sequence ID" value="KAK1356950.1"/>
    <property type="molecule type" value="Genomic_DNA"/>
</dbReference>
<proteinExistence type="predicted"/>
<dbReference type="Proteomes" id="UP001237642">
    <property type="component" value="Unassembled WGS sequence"/>
</dbReference>
<gene>
    <name evidence="1" type="ORF">POM88_050206</name>
</gene>
<evidence type="ECO:0000313" key="1">
    <source>
        <dbReference type="EMBL" id="KAK1356950.1"/>
    </source>
</evidence>